<dbReference type="GO" id="GO:0005634">
    <property type="term" value="C:nucleus"/>
    <property type="evidence" value="ECO:0007669"/>
    <property type="project" value="UniProtKB-SubCell"/>
</dbReference>
<comment type="similarity">
    <text evidence="2">Belongs to the krueppel C2H2-type zinc-finger protein family.</text>
</comment>
<evidence type="ECO:0000313" key="14">
    <source>
        <dbReference type="Ensembl" id="ENSPKIP00000040053.1"/>
    </source>
</evidence>
<feature type="domain" description="C2H2-type" evidence="13">
    <location>
        <begin position="339"/>
        <end position="367"/>
    </location>
</feature>
<dbReference type="PANTHER" id="PTHR21020:SF0">
    <property type="entry name" value="ZINC FINGER PROTEIN 800"/>
    <property type="match status" value="1"/>
</dbReference>
<dbReference type="GeneTree" id="ENSGT00390000008140"/>
<dbReference type="InterPro" id="IPR013087">
    <property type="entry name" value="Znf_C2H2_type"/>
</dbReference>
<feature type="compositionally biased region" description="Acidic residues" evidence="12">
    <location>
        <begin position="224"/>
        <end position="237"/>
    </location>
</feature>
<evidence type="ECO:0000256" key="11">
    <source>
        <dbReference type="PROSITE-ProRule" id="PRU00042"/>
    </source>
</evidence>
<keyword evidence="8" id="KW-0238">DNA-binding</keyword>
<feature type="region of interest" description="Disordered" evidence="12">
    <location>
        <begin position="583"/>
        <end position="626"/>
    </location>
</feature>
<dbReference type="SMART" id="SM00355">
    <property type="entry name" value="ZnF_C2H2"/>
    <property type="match status" value="7"/>
</dbReference>
<feature type="region of interest" description="Disordered" evidence="12">
    <location>
        <begin position="453"/>
        <end position="487"/>
    </location>
</feature>
<feature type="domain" description="C2H2-type" evidence="13">
    <location>
        <begin position="405"/>
        <end position="433"/>
    </location>
</feature>
<dbReference type="Proteomes" id="UP000261540">
    <property type="component" value="Unplaced"/>
</dbReference>
<feature type="compositionally biased region" description="Basic residues" evidence="12">
    <location>
        <begin position="1"/>
        <end position="18"/>
    </location>
</feature>
<feature type="compositionally biased region" description="Basic and acidic residues" evidence="12">
    <location>
        <begin position="22"/>
        <end position="31"/>
    </location>
</feature>
<dbReference type="Pfam" id="PF12874">
    <property type="entry name" value="zf-met"/>
    <property type="match status" value="1"/>
</dbReference>
<protein>
    <submittedName>
        <fullName evidence="14">Zinc finger protein 800</fullName>
    </submittedName>
</protein>
<dbReference type="Ensembl" id="ENSPKIT00000021071.1">
    <property type="protein sequence ID" value="ENSPKIP00000040053.1"/>
    <property type="gene ID" value="ENSPKIG00000017172.1"/>
</dbReference>
<dbReference type="SUPFAM" id="SSF57667">
    <property type="entry name" value="beta-beta-alpha zinc fingers"/>
    <property type="match status" value="2"/>
</dbReference>
<dbReference type="InterPro" id="IPR041697">
    <property type="entry name" value="Znf-C2H2_11"/>
</dbReference>
<dbReference type="PROSITE" id="PS00028">
    <property type="entry name" value="ZINC_FINGER_C2H2_1"/>
    <property type="match status" value="5"/>
</dbReference>
<evidence type="ECO:0000259" key="13">
    <source>
        <dbReference type="PROSITE" id="PS50157"/>
    </source>
</evidence>
<evidence type="ECO:0000256" key="3">
    <source>
        <dbReference type="ARBA" id="ARBA00022723"/>
    </source>
</evidence>
<feature type="compositionally biased region" description="Basic and acidic residues" evidence="12">
    <location>
        <begin position="593"/>
        <end position="603"/>
    </location>
</feature>
<dbReference type="GO" id="GO:0003677">
    <property type="term" value="F:DNA binding"/>
    <property type="evidence" value="ECO:0007669"/>
    <property type="project" value="UniProtKB-KW"/>
</dbReference>
<reference evidence="14" key="2">
    <citation type="submission" date="2025-09" db="UniProtKB">
        <authorList>
            <consortium name="Ensembl"/>
        </authorList>
    </citation>
    <scope>IDENTIFICATION</scope>
</reference>
<dbReference type="GO" id="GO:0008270">
    <property type="term" value="F:zinc ion binding"/>
    <property type="evidence" value="ECO:0007669"/>
    <property type="project" value="UniProtKB-KW"/>
</dbReference>
<dbReference type="InterPro" id="IPR036236">
    <property type="entry name" value="Znf_C2H2_sf"/>
</dbReference>
<name>A0A3B3TCA6_9TELE</name>
<evidence type="ECO:0000256" key="8">
    <source>
        <dbReference type="ARBA" id="ARBA00023125"/>
    </source>
</evidence>
<keyword evidence="3" id="KW-0479">Metal-binding</keyword>
<dbReference type="PANTHER" id="PTHR21020">
    <property type="entry name" value="ZINC FINGER PROTEIN 800"/>
    <property type="match status" value="1"/>
</dbReference>
<keyword evidence="4" id="KW-0677">Repeat</keyword>
<evidence type="ECO:0000256" key="5">
    <source>
        <dbReference type="ARBA" id="ARBA00022771"/>
    </source>
</evidence>
<evidence type="ECO:0000256" key="1">
    <source>
        <dbReference type="ARBA" id="ARBA00004123"/>
    </source>
</evidence>
<feature type="region of interest" description="Disordered" evidence="12">
    <location>
        <begin position="213"/>
        <end position="271"/>
    </location>
</feature>
<evidence type="ECO:0000256" key="7">
    <source>
        <dbReference type="ARBA" id="ARBA00023015"/>
    </source>
</evidence>
<dbReference type="Gene3D" id="3.30.160.60">
    <property type="entry name" value="Classic Zinc Finger"/>
    <property type="match status" value="2"/>
</dbReference>
<dbReference type="AlphaFoldDB" id="A0A3B3TCA6"/>
<keyword evidence="7" id="KW-0805">Transcription regulation</keyword>
<reference evidence="14" key="1">
    <citation type="submission" date="2025-08" db="UniProtKB">
        <authorList>
            <consortium name="Ensembl"/>
        </authorList>
    </citation>
    <scope>IDENTIFICATION</scope>
</reference>
<evidence type="ECO:0000256" key="12">
    <source>
        <dbReference type="SAM" id="MobiDB-lite"/>
    </source>
</evidence>
<dbReference type="InterPro" id="IPR039149">
    <property type="entry name" value="ZNF800"/>
</dbReference>
<proteinExistence type="inferred from homology"/>
<evidence type="ECO:0000256" key="2">
    <source>
        <dbReference type="ARBA" id="ARBA00006991"/>
    </source>
</evidence>
<dbReference type="PROSITE" id="PS50157">
    <property type="entry name" value="ZINC_FINGER_C2H2_2"/>
    <property type="match status" value="5"/>
</dbReference>
<keyword evidence="15" id="KW-1185">Reference proteome</keyword>
<comment type="subcellular location">
    <subcellularLocation>
        <location evidence="1">Nucleus</location>
    </subcellularLocation>
</comment>
<evidence type="ECO:0000313" key="15">
    <source>
        <dbReference type="Proteomes" id="UP000261540"/>
    </source>
</evidence>
<sequence length="685" mass="77373">MEKPHSALRKTPHLRKQQLSRMDWEVGESKLQKTPTKDQCCQTEQHQDDSEAAVPCTDADVGLKAPAFSLEPGDPPLLQQQLQTSKSGIQQIIECFRSGTAQLKHILLREVDTIFECKLCRSLFRGLPNLITHKEFYCFPSILDINDPPSDNKQSKAIKELLEAIYPRKDQPEYVVRLEPIETNQNAVFQFLSREDNQEPEPEAACPPAPEIIAVQPTESPPGEVEELAEPEAQEEPPCEKEESLAQEEVELVPQREENQEEEEEEEEAITGGVDGVRISCCLCGKEFNSRRGVRRHCRKAHESKLEELRKFTETRTLPLSLLSMVKRRPRRAPGAAGRSCPMCQKAFATKANVRRHFDEVHRGLRRDTITPDIATRPGQPLSLDVPNTTTRRHKVAPEFSLSGCRCLLCHRKYSSQVMLKRHMRIVHKIQNGPGPSPGVKVKQEALERNDVEVRVPPGGPPVAPEMEKKPAGIKKKPKKGGEGPKARRTKLAVGFDFRQLYCKLCKRQFTSRQNLTKHIELHTDGTEIYIKFYCCPICSYESRRKRDVIRHITVVHKKSSRYLAKIVPTLETRAVKKPAEMVLNSATRRGPHREDADGRHDPPSVPPAAATFPAGRRQDDQEGGSELKVTKNFVLHTCDVCGRAFAKKLYLESHKRSHRANSGLTPGDDGRAKGRSTRSKALLW</sequence>
<feature type="region of interest" description="Disordered" evidence="12">
    <location>
        <begin position="1"/>
        <end position="46"/>
    </location>
</feature>
<feature type="domain" description="C2H2-type" evidence="13">
    <location>
        <begin position="279"/>
        <end position="307"/>
    </location>
</feature>
<keyword evidence="6" id="KW-0862">Zinc</keyword>
<evidence type="ECO:0000256" key="10">
    <source>
        <dbReference type="ARBA" id="ARBA00023242"/>
    </source>
</evidence>
<keyword evidence="10" id="KW-0539">Nucleus</keyword>
<evidence type="ECO:0000256" key="4">
    <source>
        <dbReference type="ARBA" id="ARBA00022737"/>
    </source>
</evidence>
<feature type="domain" description="C2H2-type" evidence="13">
    <location>
        <begin position="637"/>
        <end position="664"/>
    </location>
</feature>
<feature type="domain" description="C2H2-type" evidence="13">
    <location>
        <begin position="501"/>
        <end position="528"/>
    </location>
</feature>
<feature type="region of interest" description="Disordered" evidence="12">
    <location>
        <begin position="656"/>
        <end position="685"/>
    </location>
</feature>
<evidence type="ECO:0000256" key="6">
    <source>
        <dbReference type="ARBA" id="ARBA00022833"/>
    </source>
</evidence>
<gene>
    <name evidence="14" type="primary">ZNF800</name>
</gene>
<dbReference type="Pfam" id="PF16622">
    <property type="entry name" value="zf-C2H2_11"/>
    <property type="match status" value="1"/>
</dbReference>
<keyword evidence="5 11" id="KW-0863">Zinc-finger</keyword>
<dbReference type="Pfam" id="PF00096">
    <property type="entry name" value="zf-C2H2"/>
    <property type="match status" value="2"/>
</dbReference>
<feature type="compositionally biased region" description="Polar residues" evidence="12">
    <location>
        <begin position="32"/>
        <end position="44"/>
    </location>
</feature>
<organism evidence="14 15">
    <name type="scientific">Paramormyrops kingsleyae</name>
    <dbReference type="NCBI Taxonomy" id="1676925"/>
    <lineage>
        <taxon>Eukaryota</taxon>
        <taxon>Metazoa</taxon>
        <taxon>Chordata</taxon>
        <taxon>Craniata</taxon>
        <taxon>Vertebrata</taxon>
        <taxon>Euteleostomi</taxon>
        <taxon>Actinopterygii</taxon>
        <taxon>Neopterygii</taxon>
        <taxon>Teleostei</taxon>
        <taxon>Osteoglossocephala</taxon>
        <taxon>Osteoglossomorpha</taxon>
        <taxon>Osteoglossiformes</taxon>
        <taxon>Mormyridae</taxon>
        <taxon>Paramormyrops</taxon>
    </lineage>
</organism>
<evidence type="ECO:0000256" key="9">
    <source>
        <dbReference type="ARBA" id="ARBA00023163"/>
    </source>
</evidence>
<keyword evidence="9" id="KW-0804">Transcription</keyword>
<feature type="compositionally biased region" description="Acidic residues" evidence="12">
    <location>
        <begin position="259"/>
        <end position="269"/>
    </location>
</feature>
<accession>A0A3B3TCA6</accession>